<evidence type="ECO:0000256" key="4">
    <source>
        <dbReference type="ARBA" id="ARBA00022801"/>
    </source>
</evidence>
<organism evidence="9 10">
    <name type="scientific">Stenotrophomonas indicatrix</name>
    <dbReference type="NCBI Taxonomy" id="2045451"/>
    <lineage>
        <taxon>Bacteria</taxon>
        <taxon>Pseudomonadati</taxon>
        <taxon>Pseudomonadota</taxon>
        <taxon>Gammaproteobacteria</taxon>
        <taxon>Lysobacterales</taxon>
        <taxon>Lysobacteraceae</taxon>
        <taxon>Stenotrophomonas</taxon>
    </lineage>
</organism>
<keyword evidence="4 8" id="KW-0378">Hydrolase</keyword>
<dbReference type="Pfam" id="PF02586">
    <property type="entry name" value="SRAP"/>
    <property type="match status" value="1"/>
</dbReference>
<keyword evidence="5" id="KW-0190">Covalent protein-DNA linkage</keyword>
<dbReference type="InterPro" id="IPR003738">
    <property type="entry name" value="SRAP"/>
</dbReference>
<proteinExistence type="inferred from homology"/>
<dbReference type="EMBL" id="FWEU01000002">
    <property type="protein sequence ID" value="SLM23911.1"/>
    <property type="molecule type" value="Genomic_DNA"/>
</dbReference>
<sequence>MCYSAQIEAAYQKLVRMTGATVSLQEFAALYAHDPGKKRPKTPKAMDDAFRAGTSAAERAVWAEIEQWNRAEAAIVEQELFANRKRLADAERSLQAKETKKAREDVRIAGNKIERAMGKLADLKRAEGKDRDSRIFPGVYAPVIVSEGGKLTIKPMRYQCRLAGKPANYDQRFPGTYNARRDSLEKFWAPAFGHTHGLMVVDTFYENVEGPDGKNQVVQFTPRTREPMLVACLWSHWVDPAGKEPDLLSFAAITDDPEPEVAAAGHDRTIINIKPEHVDAWLNPDPADLATLYRIFDDKRHPFYEHRLAA</sequence>
<accession>A0A1W1GXD9</accession>
<dbReference type="GO" id="GO:0008233">
    <property type="term" value="F:peptidase activity"/>
    <property type="evidence" value="ECO:0007669"/>
    <property type="project" value="UniProtKB-KW"/>
</dbReference>
<gene>
    <name evidence="9" type="ORF">SAMN04488690_1618</name>
</gene>
<evidence type="ECO:0000256" key="1">
    <source>
        <dbReference type="ARBA" id="ARBA00008136"/>
    </source>
</evidence>
<dbReference type="GO" id="GO:0106300">
    <property type="term" value="P:protein-DNA covalent cross-linking repair"/>
    <property type="evidence" value="ECO:0007669"/>
    <property type="project" value="InterPro"/>
</dbReference>
<evidence type="ECO:0000313" key="10">
    <source>
        <dbReference type="Proteomes" id="UP000191133"/>
    </source>
</evidence>
<evidence type="ECO:0000256" key="3">
    <source>
        <dbReference type="ARBA" id="ARBA00022763"/>
    </source>
</evidence>
<evidence type="ECO:0000256" key="5">
    <source>
        <dbReference type="ARBA" id="ARBA00023124"/>
    </source>
</evidence>
<keyword evidence="3" id="KW-0227">DNA damage</keyword>
<dbReference type="InterPro" id="IPR036590">
    <property type="entry name" value="SRAP-like"/>
</dbReference>
<dbReference type="GO" id="GO:0016829">
    <property type="term" value="F:lyase activity"/>
    <property type="evidence" value="ECO:0007669"/>
    <property type="project" value="UniProtKB-KW"/>
</dbReference>
<dbReference type="EC" id="3.4.-.-" evidence="8"/>
<dbReference type="RefSeq" id="WP_080149236.1">
    <property type="nucleotide sequence ID" value="NZ_FWEU01000002.1"/>
</dbReference>
<dbReference type="GO" id="GO:0006508">
    <property type="term" value="P:proteolysis"/>
    <property type="evidence" value="ECO:0007669"/>
    <property type="project" value="UniProtKB-KW"/>
</dbReference>
<evidence type="ECO:0000256" key="6">
    <source>
        <dbReference type="ARBA" id="ARBA00023125"/>
    </source>
</evidence>
<keyword evidence="6" id="KW-0238">DNA-binding</keyword>
<evidence type="ECO:0000256" key="7">
    <source>
        <dbReference type="ARBA" id="ARBA00023239"/>
    </source>
</evidence>
<keyword evidence="2 8" id="KW-0645">Protease</keyword>
<dbReference type="AlphaFoldDB" id="A0A1W1GXD9"/>
<comment type="similarity">
    <text evidence="1 8">Belongs to the SOS response-associated peptidase family.</text>
</comment>
<evidence type="ECO:0000313" key="9">
    <source>
        <dbReference type="EMBL" id="SLM23911.1"/>
    </source>
</evidence>
<keyword evidence="7" id="KW-0456">Lyase</keyword>
<dbReference type="Proteomes" id="UP000191133">
    <property type="component" value="Unassembled WGS sequence"/>
</dbReference>
<dbReference type="PANTHER" id="PTHR13604:SF0">
    <property type="entry name" value="ABASIC SITE PROCESSING PROTEIN HMCES"/>
    <property type="match status" value="1"/>
</dbReference>
<evidence type="ECO:0000256" key="2">
    <source>
        <dbReference type="ARBA" id="ARBA00022670"/>
    </source>
</evidence>
<dbReference type="SUPFAM" id="SSF143081">
    <property type="entry name" value="BB1717-like"/>
    <property type="match status" value="1"/>
</dbReference>
<name>A0A1W1GXD9_9GAMM</name>
<reference evidence="10" key="1">
    <citation type="submission" date="2016-10" db="EMBL/GenBank/DDBJ databases">
        <authorList>
            <person name="Varghese N."/>
        </authorList>
    </citation>
    <scope>NUCLEOTIDE SEQUENCE [LARGE SCALE GENOMIC DNA]</scope>
    <source>
        <strain evidence="10">92MFCol6.1</strain>
    </source>
</reference>
<dbReference type="GO" id="GO:0003697">
    <property type="term" value="F:single-stranded DNA binding"/>
    <property type="evidence" value="ECO:0007669"/>
    <property type="project" value="InterPro"/>
</dbReference>
<protein>
    <recommendedName>
        <fullName evidence="8">Abasic site processing protein</fullName>
        <ecNumber evidence="8">3.4.-.-</ecNumber>
    </recommendedName>
</protein>
<dbReference type="Gene3D" id="3.90.1680.10">
    <property type="entry name" value="SOS response associated peptidase-like"/>
    <property type="match status" value="1"/>
</dbReference>
<evidence type="ECO:0000256" key="8">
    <source>
        <dbReference type="RuleBase" id="RU364100"/>
    </source>
</evidence>
<dbReference type="PANTHER" id="PTHR13604">
    <property type="entry name" value="DC12-RELATED"/>
    <property type="match status" value="1"/>
</dbReference>